<evidence type="ECO:0000313" key="2">
    <source>
        <dbReference type="Proteomes" id="UP000095247"/>
    </source>
</evidence>
<name>A0A1E5NA31_9SPIR</name>
<dbReference type="Gene3D" id="1.10.260.40">
    <property type="entry name" value="lambda repressor-like DNA-binding domains"/>
    <property type="match status" value="1"/>
</dbReference>
<dbReference type="EMBL" id="MDCO01000015">
    <property type="protein sequence ID" value="OEJ13026.1"/>
    <property type="molecule type" value="Genomic_DNA"/>
</dbReference>
<dbReference type="Proteomes" id="UP000095247">
    <property type="component" value="Unassembled WGS sequence"/>
</dbReference>
<dbReference type="RefSeq" id="WP_069727621.1">
    <property type="nucleotide sequence ID" value="NZ_MDCO01000015.1"/>
</dbReference>
<dbReference type="CDD" id="cd00093">
    <property type="entry name" value="HTH_XRE"/>
    <property type="match status" value="1"/>
</dbReference>
<organism evidence="1 2">
    <name type="scientific">Brachyspira hampsonii</name>
    <dbReference type="NCBI Taxonomy" id="1287055"/>
    <lineage>
        <taxon>Bacteria</taxon>
        <taxon>Pseudomonadati</taxon>
        <taxon>Spirochaetota</taxon>
        <taxon>Spirochaetia</taxon>
        <taxon>Brachyspirales</taxon>
        <taxon>Brachyspiraceae</taxon>
        <taxon>Brachyspira</taxon>
    </lineage>
</organism>
<evidence type="ECO:0000313" key="1">
    <source>
        <dbReference type="EMBL" id="OEJ13026.1"/>
    </source>
</evidence>
<gene>
    <name evidence="1" type="ORF">BFL38_00205</name>
</gene>
<evidence type="ECO:0008006" key="3">
    <source>
        <dbReference type="Google" id="ProtNLM"/>
    </source>
</evidence>
<accession>A0A1E5NA31</accession>
<sequence length="100" mass="11700">MKKNIGEILKNIRMNKFISLRDLSLKMNLGNEGHIYLSDIECSRKIPSKDEVIKILDTLKADYNLNEIIDILENSEADNSIDENIDYQEETYFKTFKKRG</sequence>
<dbReference type="InterPro" id="IPR010982">
    <property type="entry name" value="Lambda_DNA-bd_dom_sf"/>
</dbReference>
<dbReference type="AlphaFoldDB" id="A0A1E5NA31"/>
<reference evidence="1 2" key="1">
    <citation type="submission" date="2016-08" db="EMBL/GenBank/DDBJ databases">
        <title>Characterization and recognition of Brachyspira hampsonii sp. nov., a novel intestinal spirochete that is pathogenic to pigs.</title>
        <authorList>
            <person name="Mirajkar N."/>
            <person name="La T."/>
            <person name="Phillips N."/>
            <person name="Hampson D."/>
            <person name="Gebhart C."/>
        </authorList>
    </citation>
    <scope>NUCLEOTIDE SEQUENCE [LARGE SCALE GENOMIC DNA]</scope>
    <source>
        <strain evidence="1 2">P280/1</strain>
    </source>
</reference>
<dbReference type="GO" id="GO:0003677">
    <property type="term" value="F:DNA binding"/>
    <property type="evidence" value="ECO:0007669"/>
    <property type="project" value="InterPro"/>
</dbReference>
<proteinExistence type="predicted"/>
<comment type="caution">
    <text evidence="1">The sequence shown here is derived from an EMBL/GenBank/DDBJ whole genome shotgun (WGS) entry which is preliminary data.</text>
</comment>
<protein>
    <recommendedName>
        <fullName evidence="3">HTH cro/C1-type domain-containing protein</fullName>
    </recommendedName>
</protein>
<dbReference type="SUPFAM" id="SSF47413">
    <property type="entry name" value="lambda repressor-like DNA-binding domains"/>
    <property type="match status" value="1"/>
</dbReference>
<dbReference type="InterPro" id="IPR001387">
    <property type="entry name" value="Cro/C1-type_HTH"/>
</dbReference>